<comment type="caution">
    <text evidence="4">The sequence shown here is derived from an EMBL/GenBank/DDBJ whole genome shotgun (WGS) entry which is preliminary data.</text>
</comment>
<dbReference type="Pfam" id="PF13649">
    <property type="entry name" value="Methyltransf_25"/>
    <property type="match status" value="1"/>
</dbReference>
<dbReference type="CDD" id="cd02440">
    <property type="entry name" value="AdoMet_MTases"/>
    <property type="match status" value="1"/>
</dbReference>
<organism evidence="4 5">
    <name type="scientific">Streptomyces boncukensis</name>
    <dbReference type="NCBI Taxonomy" id="2711219"/>
    <lineage>
        <taxon>Bacteria</taxon>
        <taxon>Bacillati</taxon>
        <taxon>Actinomycetota</taxon>
        <taxon>Actinomycetes</taxon>
        <taxon>Kitasatosporales</taxon>
        <taxon>Streptomycetaceae</taxon>
        <taxon>Streptomyces</taxon>
    </lineage>
</organism>
<keyword evidence="5" id="KW-1185">Reference proteome</keyword>
<dbReference type="SUPFAM" id="SSF53335">
    <property type="entry name" value="S-adenosyl-L-methionine-dependent methyltransferases"/>
    <property type="match status" value="1"/>
</dbReference>
<evidence type="ECO:0000259" key="3">
    <source>
        <dbReference type="Pfam" id="PF13649"/>
    </source>
</evidence>
<dbReference type="PANTHER" id="PTHR43861:SF1">
    <property type="entry name" value="TRANS-ACONITATE 2-METHYLTRANSFERASE"/>
    <property type="match status" value="1"/>
</dbReference>
<evidence type="ECO:0000256" key="1">
    <source>
        <dbReference type="ARBA" id="ARBA00022603"/>
    </source>
</evidence>
<feature type="domain" description="Methyltransferase" evidence="3">
    <location>
        <begin position="50"/>
        <end position="140"/>
    </location>
</feature>
<reference evidence="4 5" key="1">
    <citation type="submission" date="2020-02" db="EMBL/GenBank/DDBJ databases">
        <title>Whole-genome analyses of novel actinobacteria.</title>
        <authorList>
            <person name="Sahin N."/>
            <person name="Tatar D."/>
        </authorList>
    </citation>
    <scope>NUCLEOTIDE SEQUENCE [LARGE SCALE GENOMIC DNA]</scope>
    <source>
        <strain evidence="4 5">SB3404</strain>
    </source>
</reference>
<evidence type="ECO:0000313" key="5">
    <source>
        <dbReference type="Proteomes" id="UP000477722"/>
    </source>
</evidence>
<sequence length="213" mass="23400">MATADEDLVAEQITYYRARASEYDRVYAEREDLRELLTVTDDLPITGDTLELACGTGQWTQALATRARTVTALDASPEVLDIARTRAASSNVRFCQADILTWQPPRCYDTAFFAFWLSHVPPNQFTAFWTTVATALAPHGKAVFIDEGPAEAVREEVAATVRQLGDGSRYRIVKIFHDPGTLTADLTALGWSADIHLRGNFLIGIAEPPATPA</sequence>
<dbReference type="InterPro" id="IPR041698">
    <property type="entry name" value="Methyltransf_25"/>
</dbReference>
<keyword evidence="2 4" id="KW-0808">Transferase</keyword>
<dbReference type="GO" id="GO:0017000">
    <property type="term" value="P:antibiotic biosynthetic process"/>
    <property type="evidence" value="ECO:0007669"/>
    <property type="project" value="UniProtKB-ARBA"/>
</dbReference>
<evidence type="ECO:0000256" key="2">
    <source>
        <dbReference type="ARBA" id="ARBA00022679"/>
    </source>
</evidence>
<evidence type="ECO:0000313" key="4">
    <source>
        <dbReference type="EMBL" id="NGO69219.1"/>
    </source>
</evidence>
<keyword evidence="1 4" id="KW-0489">Methyltransferase</keyword>
<dbReference type="GO" id="GO:0008168">
    <property type="term" value="F:methyltransferase activity"/>
    <property type="evidence" value="ECO:0007669"/>
    <property type="project" value="UniProtKB-KW"/>
</dbReference>
<dbReference type="GO" id="GO:0032259">
    <property type="term" value="P:methylation"/>
    <property type="evidence" value="ECO:0007669"/>
    <property type="project" value="UniProtKB-KW"/>
</dbReference>
<dbReference type="AlphaFoldDB" id="A0A6G4WVA6"/>
<dbReference type="InterPro" id="IPR029063">
    <property type="entry name" value="SAM-dependent_MTases_sf"/>
</dbReference>
<dbReference type="RefSeq" id="WP_165298912.1">
    <property type="nucleotide sequence ID" value="NZ_JAAKZZ010000103.1"/>
</dbReference>
<proteinExistence type="predicted"/>
<dbReference type="PANTHER" id="PTHR43861">
    <property type="entry name" value="TRANS-ACONITATE 2-METHYLTRANSFERASE-RELATED"/>
    <property type="match status" value="1"/>
</dbReference>
<protein>
    <submittedName>
        <fullName evidence="4">Class I SAM-dependent methyltransferase</fullName>
    </submittedName>
</protein>
<dbReference type="Gene3D" id="3.40.50.150">
    <property type="entry name" value="Vaccinia Virus protein VP39"/>
    <property type="match status" value="1"/>
</dbReference>
<name>A0A6G4WVA6_9ACTN</name>
<gene>
    <name evidence="4" type="ORF">G5C65_12805</name>
</gene>
<dbReference type="EMBL" id="JAAKZZ010000103">
    <property type="protein sequence ID" value="NGO69219.1"/>
    <property type="molecule type" value="Genomic_DNA"/>
</dbReference>
<accession>A0A6G4WVA6</accession>
<dbReference type="Proteomes" id="UP000477722">
    <property type="component" value="Unassembled WGS sequence"/>
</dbReference>